<evidence type="ECO:0000256" key="7">
    <source>
        <dbReference type="RuleBase" id="RU003971"/>
    </source>
</evidence>
<dbReference type="SMART" id="SM00114">
    <property type="entry name" value="CARD"/>
    <property type="match status" value="1"/>
</dbReference>
<keyword evidence="12" id="KW-1185">Reference proteome</keyword>
<feature type="domain" description="CARD" evidence="10">
    <location>
        <begin position="1"/>
        <end position="90"/>
    </location>
</feature>
<keyword evidence="2" id="KW-0645">Protease</keyword>
<feature type="domain" description="Caspase family p10" evidence="8">
    <location>
        <begin position="271"/>
        <end position="358"/>
    </location>
</feature>
<keyword evidence="5" id="KW-0788">Thiol protease</keyword>
<dbReference type="InterPro" id="IPR011600">
    <property type="entry name" value="Pept_C14_caspase"/>
</dbReference>
<reference evidence="11" key="1">
    <citation type="journal article" date="2023" name="Insect Mol. Biol.">
        <title>Genome sequencing provides insights into the evolution of gene families encoding plant cell wall-degrading enzymes in longhorned beetles.</title>
        <authorList>
            <person name="Shin N.R."/>
            <person name="Okamura Y."/>
            <person name="Kirsch R."/>
            <person name="Pauchet Y."/>
        </authorList>
    </citation>
    <scope>NUCLEOTIDE SEQUENCE</scope>
    <source>
        <strain evidence="11">MMC_N1</strain>
    </source>
</reference>
<dbReference type="SUPFAM" id="SSF47986">
    <property type="entry name" value="DEATH domain"/>
    <property type="match status" value="1"/>
</dbReference>
<dbReference type="InterPro" id="IPR001309">
    <property type="entry name" value="Pept_C14_p20"/>
</dbReference>
<gene>
    <name evidence="11" type="ORF">NQ317_000691</name>
</gene>
<dbReference type="PANTHER" id="PTHR47901:SF8">
    <property type="entry name" value="CASPASE-3"/>
    <property type="match status" value="1"/>
</dbReference>
<dbReference type="SMART" id="SM00115">
    <property type="entry name" value="CASc"/>
    <property type="match status" value="1"/>
</dbReference>
<evidence type="ECO:0000256" key="6">
    <source>
        <dbReference type="ARBA" id="ARBA00023145"/>
    </source>
</evidence>
<proteinExistence type="inferred from homology"/>
<dbReference type="EMBL" id="JAPWTJ010000822">
    <property type="protein sequence ID" value="KAJ8975444.1"/>
    <property type="molecule type" value="Genomic_DNA"/>
</dbReference>
<evidence type="ECO:0000256" key="3">
    <source>
        <dbReference type="ARBA" id="ARBA00022703"/>
    </source>
</evidence>
<evidence type="ECO:0000313" key="12">
    <source>
        <dbReference type="Proteomes" id="UP001162164"/>
    </source>
</evidence>
<dbReference type="InterPro" id="IPR002398">
    <property type="entry name" value="Pept_C14"/>
</dbReference>
<dbReference type="PROSITE" id="PS50208">
    <property type="entry name" value="CASPASE_P20"/>
    <property type="match status" value="1"/>
</dbReference>
<keyword evidence="4" id="KW-0378">Hydrolase</keyword>
<organism evidence="11 12">
    <name type="scientific">Molorchus minor</name>
    <dbReference type="NCBI Taxonomy" id="1323400"/>
    <lineage>
        <taxon>Eukaryota</taxon>
        <taxon>Metazoa</taxon>
        <taxon>Ecdysozoa</taxon>
        <taxon>Arthropoda</taxon>
        <taxon>Hexapoda</taxon>
        <taxon>Insecta</taxon>
        <taxon>Pterygota</taxon>
        <taxon>Neoptera</taxon>
        <taxon>Endopterygota</taxon>
        <taxon>Coleoptera</taxon>
        <taxon>Polyphaga</taxon>
        <taxon>Cucujiformia</taxon>
        <taxon>Chrysomeloidea</taxon>
        <taxon>Cerambycidae</taxon>
        <taxon>Lamiinae</taxon>
        <taxon>Monochamini</taxon>
        <taxon>Molorchus</taxon>
    </lineage>
</organism>
<evidence type="ECO:0000256" key="1">
    <source>
        <dbReference type="ARBA" id="ARBA00010134"/>
    </source>
</evidence>
<feature type="domain" description="Caspase family p20" evidence="9">
    <location>
        <begin position="107"/>
        <end position="238"/>
    </location>
</feature>
<dbReference type="SUPFAM" id="SSF52129">
    <property type="entry name" value="Caspase-like"/>
    <property type="match status" value="1"/>
</dbReference>
<evidence type="ECO:0000256" key="4">
    <source>
        <dbReference type="ARBA" id="ARBA00022801"/>
    </source>
</evidence>
<dbReference type="PROSITE" id="PS50207">
    <property type="entry name" value="CASPASE_P10"/>
    <property type="match status" value="1"/>
</dbReference>
<dbReference type="Pfam" id="PF00619">
    <property type="entry name" value="CARD"/>
    <property type="match status" value="1"/>
</dbReference>
<dbReference type="PROSITE" id="PS50209">
    <property type="entry name" value="CARD"/>
    <property type="match status" value="1"/>
</dbReference>
<protein>
    <submittedName>
        <fullName evidence="11">Uncharacterized protein</fullName>
    </submittedName>
</protein>
<dbReference type="PIRSF" id="PIRSF038001">
    <property type="entry name" value="Caspase_ICE"/>
    <property type="match status" value="1"/>
</dbReference>
<keyword evidence="6" id="KW-0865">Zymogen</keyword>
<accession>A0ABQ9JCW7</accession>
<evidence type="ECO:0000256" key="5">
    <source>
        <dbReference type="ARBA" id="ARBA00022807"/>
    </source>
</evidence>
<name>A0ABQ9JCW7_9CUCU</name>
<evidence type="ECO:0000313" key="11">
    <source>
        <dbReference type="EMBL" id="KAJ8975444.1"/>
    </source>
</evidence>
<evidence type="ECO:0000256" key="2">
    <source>
        <dbReference type="ARBA" id="ARBA00022670"/>
    </source>
</evidence>
<dbReference type="InterPro" id="IPR001315">
    <property type="entry name" value="CARD"/>
</dbReference>
<comment type="similarity">
    <text evidence="1 7">Belongs to the peptidase C14A family.</text>
</comment>
<dbReference type="InterPro" id="IPR002138">
    <property type="entry name" value="Pept_C14_p10"/>
</dbReference>
<dbReference type="Pfam" id="PF00656">
    <property type="entry name" value="Peptidase_C14"/>
    <property type="match status" value="1"/>
</dbReference>
<evidence type="ECO:0000259" key="9">
    <source>
        <dbReference type="PROSITE" id="PS50208"/>
    </source>
</evidence>
<evidence type="ECO:0000259" key="10">
    <source>
        <dbReference type="PROSITE" id="PS50209"/>
    </source>
</evidence>
<dbReference type="InterPro" id="IPR011029">
    <property type="entry name" value="DEATH-like_dom_sf"/>
</dbReference>
<dbReference type="PANTHER" id="PTHR47901">
    <property type="entry name" value="CASPASE RECRUITMENT DOMAIN-CONTAINING PROTEIN 18"/>
    <property type="match status" value="1"/>
</dbReference>
<dbReference type="PRINTS" id="PR00376">
    <property type="entry name" value="IL1BCENZYME"/>
</dbReference>
<dbReference type="InterPro" id="IPR015917">
    <property type="entry name" value="Pept_C14A"/>
</dbReference>
<dbReference type="Gene3D" id="1.10.533.10">
    <property type="entry name" value="Death Domain, Fas"/>
    <property type="match status" value="1"/>
</dbReference>
<dbReference type="Gene3D" id="3.40.50.1460">
    <property type="match status" value="1"/>
</dbReference>
<sequence>MLEESKDIIIKNFLTLMKDCNVDTLKDKMVNKGIFTDTEISNIFSTSDARHNKRVFFFNIQKKEQHAFNVLIELLKDTGQHRIAQILAPHSVDYNKAVDYYSSRAKKRGKLLIINNYDYDDKERHEFRNGATVDNHNLHALFNQMGGWEIEHYDNKTTEEIRHIINKFAEDKAGSQYDMCFVIVMAHGSEISNETIIFGIDGSHIPANKILEQFTSDKCSIYRGKPKVFLFQVCRGSKLDYIIGRYSETDSACRESAKAVPVTSTEKNEKITFNLRTQEDILVGYSTLQSYQAHRDPEMGSWYIELICQNFMKHAHNHSVDDLLIIVDRDLRKRVSHRETMQTPEYSNRGFRKLYLHPGIYYENGKKKIFDIE</sequence>
<keyword evidence="3" id="KW-0053">Apoptosis</keyword>
<dbReference type="InterPro" id="IPR029030">
    <property type="entry name" value="Caspase-like_dom_sf"/>
</dbReference>
<dbReference type="Proteomes" id="UP001162164">
    <property type="component" value="Unassembled WGS sequence"/>
</dbReference>
<comment type="caution">
    <text evidence="11">The sequence shown here is derived from an EMBL/GenBank/DDBJ whole genome shotgun (WGS) entry which is preliminary data.</text>
</comment>
<evidence type="ECO:0000259" key="8">
    <source>
        <dbReference type="PROSITE" id="PS50207"/>
    </source>
</evidence>